<proteinExistence type="predicted"/>
<reference evidence="1 2" key="1">
    <citation type="journal article" date="2014" name="BMC Genomics">
        <title>Comparison of environmental and isolate Sulfobacillus genomes reveals diverse carbon, sulfur, nitrogen, and hydrogen metabolisms.</title>
        <authorList>
            <person name="Justice N.B."/>
            <person name="Norman A."/>
            <person name="Brown C.T."/>
            <person name="Singh A."/>
            <person name="Thomas B.C."/>
            <person name="Banfield J.F."/>
        </authorList>
    </citation>
    <scope>NUCLEOTIDE SEQUENCE [LARGE SCALE GENOMIC DNA]</scope>
    <source>
        <strain evidence="1">AMDSBA1</strain>
    </source>
</reference>
<protein>
    <recommendedName>
        <fullName evidence="3">DUF370 domain-containing protein</fullName>
    </recommendedName>
</protein>
<evidence type="ECO:0008006" key="3">
    <source>
        <dbReference type="Google" id="ProtNLM"/>
    </source>
</evidence>
<name>A0A2T2WU06_9FIRM</name>
<dbReference type="InterPro" id="IPR007169">
    <property type="entry name" value="RemA-like"/>
</dbReference>
<dbReference type="AlphaFoldDB" id="A0A2T2WU06"/>
<comment type="caution">
    <text evidence="1">The sequence shown here is derived from an EMBL/GenBank/DDBJ whole genome shotgun (WGS) entry which is preliminary data.</text>
</comment>
<dbReference type="NCBIfam" id="NF046065">
    <property type="entry name" value="MtxRegRemB"/>
    <property type="match status" value="1"/>
</dbReference>
<evidence type="ECO:0000313" key="1">
    <source>
        <dbReference type="EMBL" id="PSR25728.1"/>
    </source>
</evidence>
<dbReference type="EMBL" id="PXYT01000050">
    <property type="protein sequence ID" value="PSR25728.1"/>
    <property type="molecule type" value="Genomic_DNA"/>
</dbReference>
<dbReference type="Proteomes" id="UP000242699">
    <property type="component" value="Unassembled WGS sequence"/>
</dbReference>
<accession>A0A2T2WU06</accession>
<evidence type="ECO:0000313" key="2">
    <source>
        <dbReference type="Proteomes" id="UP000242699"/>
    </source>
</evidence>
<sequence>MYLHIGHDTMLEIQNIIVIINKNLMDHSPDVRQMIHRYYAEGTLEGDLNDAKSLIFTKDRVILSSISPSTLYKRANRASSKGAAGSVWYTEM</sequence>
<gene>
    <name evidence="1" type="ORF">C7B43_16145</name>
</gene>
<organism evidence="1 2">
    <name type="scientific">Sulfobacillus benefaciens</name>
    <dbReference type="NCBI Taxonomy" id="453960"/>
    <lineage>
        <taxon>Bacteria</taxon>
        <taxon>Bacillati</taxon>
        <taxon>Bacillota</taxon>
        <taxon>Clostridia</taxon>
        <taxon>Eubacteriales</taxon>
        <taxon>Clostridiales Family XVII. Incertae Sedis</taxon>
        <taxon>Sulfobacillus</taxon>
    </lineage>
</organism>
<dbReference type="Pfam" id="PF04025">
    <property type="entry name" value="RemA-like"/>
    <property type="match status" value="1"/>
</dbReference>